<evidence type="ECO:0000313" key="2">
    <source>
        <dbReference type="EMBL" id="KAJ7230154.1"/>
    </source>
</evidence>
<accession>A0AAD6YUQ6</accession>
<dbReference type="InterPro" id="IPR051209">
    <property type="entry name" value="FAD-bind_Monooxygenase_sf"/>
</dbReference>
<comment type="similarity">
    <text evidence="1">Belongs to the FAD-binding monooxygenase family.</text>
</comment>
<evidence type="ECO:0000256" key="1">
    <source>
        <dbReference type="ARBA" id="ARBA00010139"/>
    </source>
</evidence>
<comment type="caution">
    <text evidence="2">The sequence shown here is derived from an EMBL/GenBank/DDBJ whole genome shotgun (WGS) entry which is preliminary data.</text>
</comment>
<gene>
    <name evidence="2" type="ORF">GGX14DRAFT_553640</name>
</gene>
<dbReference type="PANTHER" id="PTHR42877:SF7">
    <property type="entry name" value="FLAVIN-BINDING MONOOXYGENASE-RELATED"/>
    <property type="match status" value="1"/>
</dbReference>
<sequence length="157" mass="17876">MPPGMENNPPTCTRSRAQSKLFGSVRVTRVNERTLAMASGNEDARDAMFEELILDVQQEVDDLADFSRWTQFTVYTEHCNSWYKTPDGTVIGLWPGSALHAIRTLANPRWEDYEYESIDKTRNRLHWLGAGNTKNEQTTTGDLAWYLDAPDVPPIPE</sequence>
<evidence type="ECO:0000313" key="3">
    <source>
        <dbReference type="Proteomes" id="UP001219525"/>
    </source>
</evidence>
<organism evidence="2 3">
    <name type="scientific">Mycena pura</name>
    <dbReference type="NCBI Taxonomy" id="153505"/>
    <lineage>
        <taxon>Eukaryota</taxon>
        <taxon>Fungi</taxon>
        <taxon>Dikarya</taxon>
        <taxon>Basidiomycota</taxon>
        <taxon>Agaricomycotina</taxon>
        <taxon>Agaricomycetes</taxon>
        <taxon>Agaricomycetidae</taxon>
        <taxon>Agaricales</taxon>
        <taxon>Marasmiineae</taxon>
        <taxon>Mycenaceae</taxon>
        <taxon>Mycena</taxon>
    </lineage>
</organism>
<reference evidence="2" key="1">
    <citation type="submission" date="2023-03" db="EMBL/GenBank/DDBJ databases">
        <title>Massive genome expansion in bonnet fungi (Mycena s.s.) driven by repeated elements and novel gene families across ecological guilds.</title>
        <authorList>
            <consortium name="Lawrence Berkeley National Laboratory"/>
            <person name="Harder C.B."/>
            <person name="Miyauchi S."/>
            <person name="Viragh M."/>
            <person name="Kuo A."/>
            <person name="Thoen E."/>
            <person name="Andreopoulos B."/>
            <person name="Lu D."/>
            <person name="Skrede I."/>
            <person name="Drula E."/>
            <person name="Henrissat B."/>
            <person name="Morin E."/>
            <person name="Kohler A."/>
            <person name="Barry K."/>
            <person name="LaButti K."/>
            <person name="Morin E."/>
            <person name="Salamov A."/>
            <person name="Lipzen A."/>
            <person name="Mereny Z."/>
            <person name="Hegedus B."/>
            <person name="Baldrian P."/>
            <person name="Stursova M."/>
            <person name="Weitz H."/>
            <person name="Taylor A."/>
            <person name="Grigoriev I.V."/>
            <person name="Nagy L.G."/>
            <person name="Martin F."/>
            <person name="Kauserud H."/>
        </authorList>
    </citation>
    <scope>NUCLEOTIDE SEQUENCE</scope>
    <source>
        <strain evidence="2">9144</strain>
    </source>
</reference>
<name>A0AAD6YUQ6_9AGAR</name>
<keyword evidence="3" id="KW-1185">Reference proteome</keyword>
<dbReference type="EMBL" id="JARJCW010000001">
    <property type="protein sequence ID" value="KAJ7230154.1"/>
    <property type="molecule type" value="Genomic_DNA"/>
</dbReference>
<protein>
    <submittedName>
        <fullName evidence="2">Uncharacterized protein</fullName>
    </submittedName>
</protein>
<proteinExistence type="inferred from homology"/>
<dbReference type="PANTHER" id="PTHR42877">
    <property type="entry name" value="L-ORNITHINE N(5)-MONOOXYGENASE-RELATED"/>
    <property type="match status" value="1"/>
</dbReference>
<dbReference type="Proteomes" id="UP001219525">
    <property type="component" value="Unassembled WGS sequence"/>
</dbReference>
<dbReference type="AlphaFoldDB" id="A0AAD6YUQ6"/>